<proteinExistence type="predicted"/>
<evidence type="ECO:0000313" key="3">
    <source>
        <dbReference type="EMBL" id="NDV31765.1"/>
    </source>
</evidence>
<organism evidence="3">
    <name type="scientific">Arcella intermedia</name>
    <dbReference type="NCBI Taxonomy" id="1963864"/>
    <lineage>
        <taxon>Eukaryota</taxon>
        <taxon>Amoebozoa</taxon>
        <taxon>Tubulinea</taxon>
        <taxon>Elardia</taxon>
        <taxon>Arcellinida</taxon>
        <taxon>Sphaerothecina</taxon>
        <taxon>Arcellidae</taxon>
        <taxon>Arcella</taxon>
    </lineage>
</organism>
<dbReference type="InterPro" id="IPR016137">
    <property type="entry name" value="RGS"/>
</dbReference>
<dbReference type="CDD" id="cd07440">
    <property type="entry name" value="RGS"/>
    <property type="match status" value="1"/>
</dbReference>
<dbReference type="InterPro" id="IPR044926">
    <property type="entry name" value="RGS_subdomain_2"/>
</dbReference>
<feature type="compositionally biased region" description="Basic and acidic residues" evidence="1">
    <location>
        <begin position="373"/>
        <end position="400"/>
    </location>
</feature>
<dbReference type="InterPro" id="IPR023393">
    <property type="entry name" value="START-like_dom_sf"/>
</dbReference>
<feature type="region of interest" description="Disordered" evidence="1">
    <location>
        <begin position="373"/>
        <end position="438"/>
    </location>
</feature>
<dbReference type="PANTHER" id="PTHR10845">
    <property type="entry name" value="REGULATOR OF G PROTEIN SIGNALING"/>
    <property type="match status" value="1"/>
</dbReference>
<dbReference type="Pfam" id="PF00615">
    <property type="entry name" value="RGS"/>
    <property type="match status" value="1"/>
</dbReference>
<evidence type="ECO:0000256" key="1">
    <source>
        <dbReference type="SAM" id="MobiDB-lite"/>
    </source>
</evidence>
<dbReference type="SUPFAM" id="SSF55961">
    <property type="entry name" value="Bet v1-like"/>
    <property type="match status" value="1"/>
</dbReference>
<feature type="compositionally biased region" description="Basic residues" evidence="1">
    <location>
        <begin position="401"/>
        <end position="426"/>
    </location>
</feature>
<dbReference type="PROSITE" id="PS50132">
    <property type="entry name" value="RGS"/>
    <property type="match status" value="1"/>
</dbReference>
<dbReference type="SUPFAM" id="SSF48097">
    <property type="entry name" value="Regulator of G-protein signaling, RGS"/>
    <property type="match status" value="1"/>
</dbReference>
<dbReference type="PANTHER" id="PTHR10845:SF192">
    <property type="entry name" value="DOUBLE HIT, ISOFORM B"/>
    <property type="match status" value="1"/>
</dbReference>
<feature type="domain" description="RGS" evidence="2">
    <location>
        <begin position="1"/>
        <end position="97"/>
    </location>
</feature>
<dbReference type="InterPro" id="IPR036305">
    <property type="entry name" value="RGS_sf"/>
</dbReference>
<protein>
    <recommendedName>
        <fullName evidence="2">RGS domain-containing protein</fullName>
    </recommendedName>
</protein>
<reference evidence="3" key="1">
    <citation type="journal article" date="2020" name="J. Eukaryot. Microbiol.">
        <title>De novo Sequencing, Assembly and Annotation of the Transcriptome for the Free-Living Testate Amoeba Arcella intermedia.</title>
        <authorList>
            <person name="Ribeiro G.M."/>
            <person name="Porfirio-Sousa A.L."/>
            <person name="Maurer-Alcala X.X."/>
            <person name="Katz L.A."/>
            <person name="Lahr D.J.G."/>
        </authorList>
    </citation>
    <scope>NUCLEOTIDE SEQUENCE</scope>
</reference>
<dbReference type="AlphaFoldDB" id="A0A6B2L499"/>
<dbReference type="EMBL" id="GIBP01002796">
    <property type="protein sequence ID" value="NDV31765.1"/>
    <property type="molecule type" value="Transcribed_RNA"/>
</dbReference>
<dbReference type="SMART" id="SM00315">
    <property type="entry name" value="RGS"/>
    <property type="match status" value="1"/>
</dbReference>
<feature type="compositionally biased region" description="Basic and acidic residues" evidence="1">
    <location>
        <begin position="427"/>
        <end position="438"/>
    </location>
</feature>
<sequence>MADPIKQDQFRKYLDSNLSRENLDFYVHIDAFKALEGDEAAHRAVEIWRRFVGGARGCLVNLDEGMVMEIEGKVELKEIDRGMFDMAQRFVGELMKGCLPAYLRSVFFLRVCFRYACVRHVPEEVFLRGYKVCEGTWSMILKKKGVLVYYKRVTEGKSDRHYIKGVVEIDRAHTNELVKELKSTQQSRKLWDKQFKFGEVIETIDAENQLNFMTYKHLKEEQRHTIFVTHKTIQNATVLMNLNVYHEAVGECQQKEESCYICAPSPENENLHVLSCFIHFEHKGAAPASLIQEFVKKLYPKHLQKLKKALKNPHHGKADKNHLEHHHIEVPLEHRFEISNLYQDSGESSEIADLRPRHIQSFGSLEKEDNRKKEYLRKISDNHTAEKRQRALNSKAERGKLSKTKSNKHLKSKPTKIAKTPKRWRSRAQDEEKQDSHE</sequence>
<accession>A0A6B2L499</accession>
<dbReference type="Gene3D" id="1.10.167.10">
    <property type="entry name" value="Regulator of G-protein Signalling 4, domain 2"/>
    <property type="match status" value="1"/>
</dbReference>
<dbReference type="Gene3D" id="3.30.530.20">
    <property type="match status" value="1"/>
</dbReference>
<name>A0A6B2L499_9EUKA</name>
<evidence type="ECO:0000259" key="2">
    <source>
        <dbReference type="PROSITE" id="PS50132"/>
    </source>
</evidence>